<comment type="subcellular location">
    <subcellularLocation>
        <location evidence="1">Cell inner membrane</location>
        <topology evidence="1">Multi-pass membrane protein</topology>
    </subcellularLocation>
</comment>
<dbReference type="SUPFAM" id="SSF52540">
    <property type="entry name" value="P-loop containing nucleoside triphosphate hydrolases"/>
    <property type="match status" value="1"/>
</dbReference>
<dbReference type="EMBL" id="CP002568">
    <property type="protein sequence ID" value="ADZ71447.1"/>
    <property type="molecule type" value="Genomic_DNA"/>
</dbReference>
<dbReference type="RefSeq" id="WP_013653760.1">
    <property type="nucleotide sequence ID" value="NC_015259.1"/>
</dbReference>
<dbReference type="AlphaFoldDB" id="F2IW62"/>
<feature type="domain" description="AAA" evidence="18">
    <location>
        <begin position="576"/>
        <end position="721"/>
    </location>
</feature>
<evidence type="ECO:0000256" key="11">
    <source>
        <dbReference type="ARBA" id="ARBA00022840"/>
    </source>
</evidence>
<comment type="similarity">
    <text evidence="2">Belongs to the CpsD/CapB family.</text>
</comment>
<dbReference type="GO" id="GO:0005524">
    <property type="term" value="F:ATP binding"/>
    <property type="evidence" value="ECO:0007669"/>
    <property type="project" value="UniProtKB-KW"/>
</dbReference>
<accession>F2IW62</accession>
<keyword evidence="14" id="KW-0829">Tyrosine-protein kinase</keyword>
<evidence type="ECO:0000313" key="21">
    <source>
        <dbReference type="Proteomes" id="UP000008130"/>
    </source>
</evidence>
<evidence type="ECO:0000256" key="6">
    <source>
        <dbReference type="ARBA" id="ARBA00022519"/>
    </source>
</evidence>
<keyword evidence="9" id="KW-0547">Nucleotide-binding</keyword>
<dbReference type="PANTHER" id="PTHR32309">
    <property type="entry name" value="TYROSINE-PROTEIN KINASE"/>
    <property type="match status" value="1"/>
</dbReference>
<reference evidence="20 21" key="1">
    <citation type="journal article" date="2011" name="J. Bacteriol.">
        <title>Complete genome sequence of Polymorphum gilvum SL003B-26A1T, a crude oil-degrading bacterium from oil-polluted saline soil.</title>
        <authorList>
            <person name="Li S.G."/>
            <person name="Tang Y.Q."/>
            <person name="Nie Y."/>
            <person name="Cai M."/>
            <person name="Wu X.L."/>
        </authorList>
    </citation>
    <scope>NUCLEOTIDE SEQUENCE [LARGE SCALE GENOMIC DNA]</scope>
    <source>
        <strain evidence="21">LMG 25793 / CGMCC 1.9160 / SL003B-26A1</strain>
    </source>
</reference>
<evidence type="ECO:0000256" key="15">
    <source>
        <dbReference type="ARBA" id="ARBA00051245"/>
    </source>
</evidence>
<dbReference type="PATRIC" id="fig|991905.3.peg.3107"/>
<dbReference type="STRING" id="991905.SL003B_3024"/>
<evidence type="ECO:0000259" key="18">
    <source>
        <dbReference type="Pfam" id="PF13614"/>
    </source>
</evidence>
<dbReference type="GO" id="GO:0005886">
    <property type="term" value="C:plasma membrane"/>
    <property type="evidence" value="ECO:0007669"/>
    <property type="project" value="UniProtKB-SubCell"/>
</dbReference>
<dbReference type="InterPro" id="IPR032807">
    <property type="entry name" value="GNVR"/>
</dbReference>
<dbReference type="CDD" id="cd05387">
    <property type="entry name" value="BY-kinase"/>
    <property type="match status" value="1"/>
</dbReference>
<evidence type="ECO:0000256" key="1">
    <source>
        <dbReference type="ARBA" id="ARBA00004429"/>
    </source>
</evidence>
<gene>
    <name evidence="20" type="ordered locus">SL003B_3024</name>
</gene>
<evidence type="ECO:0000256" key="3">
    <source>
        <dbReference type="ARBA" id="ARBA00008883"/>
    </source>
</evidence>
<feature type="domain" description="Polysaccharide chain length determinant N-terminal" evidence="17">
    <location>
        <begin position="28"/>
        <end position="118"/>
    </location>
</feature>
<evidence type="ECO:0000256" key="4">
    <source>
        <dbReference type="ARBA" id="ARBA00011903"/>
    </source>
</evidence>
<dbReference type="GO" id="GO:0004715">
    <property type="term" value="F:non-membrane spanning protein tyrosine kinase activity"/>
    <property type="evidence" value="ECO:0007669"/>
    <property type="project" value="UniProtKB-EC"/>
</dbReference>
<evidence type="ECO:0000256" key="5">
    <source>
        <dbReference type="ARBA" id="ARBA00022475"/>
    </source>
</evidence>
<keyword evidence="11" id="KW-0067">ATP-binding</keyword>
<dbReference type="HOGENOM" id="CLU_009912_2_0_5"/>
<proteinExistence type="inferred from homology"/>
<protein>
    <recommendedName>
        <fullName evidence="4">non-specific protein-tyrosine kinase</fullName>
        <ecNumber evidence="4">2.7.10.2</ecNumber>
    </recommendedName>
</protein>
<dbReference type="InterPro" id="IPR005700">
    <property type="entry name" value="EPS_ExoP-like"/>
</dbReference>
<feature type="domain" description="Tyrosine-protein kinase G-rich" evidence="19">
    <location>
        <begin position="404"/>
        <end position="479"/>
    </location>
</feature>
<keyword evidence="8 16" id="KW-0812">Transmembrane</keyword>
<evidence type="ECO:0000256" key="14">
    <source>
        <dbReference type="ARBA" id="ARBA00023137"/>
    </source>
</evidence>
<dbReference type="Pfam" id="PF13614">
    <property type="entry name" value="AAA_31"/>
    <property type="match status" value="1"/>
</dbReference>
<evidence type="ECO:0000256" key="2">
    <source>
        <dbReference type="ARBA" id="ARBA00007316"/>
    </source>
</evidence>
<dbReference type="InterPro" id="IPR005702">
    <property type="entry name" value="Wzc-like_C"/>
</dbReference>
<dbReference type="Proteomes" id="UP000008130">
    <property type="component" value="Chromosome"/>
</dbReference>
<dbReference type="NCBIfam" id="TIGR01005">
    <property type="entry name" value="eps_transp_fam"/>
    <property type="match status" value="1"/>
</dbReference>
<dbReference type="EC" id="2.7.10.2" evidence="4"/>
<dbReference type="InterPro" id="IPR003856">
    <property type="entry name" value="LPS_length_determ_N"/>
</dbReference>
<dbReference type="InterPro" id="IPR050445">
    <property type="entry name" value="Bact_polysacc_biosynth/exp"/>
</dbReference>
<name>F2IW62_POLGS</name>
<evidence type="ECO:0000256" key="13">
    <source>
        <dbReference type="ARBA" id="ARBA00023136"/>
    </source>
</evidence>
<dbReference type="KEGG" id="pgv:SL003B_3024"/>
<feature type="transmembrane region" description="Helical" evidence="16">
    <location>
        <begin position="42"/>
        <end position="61"/>
    </location>
</feature>
<keyword evidence="21" id="KW-1185">Reference proteome</keyword>
<organism evidence="20 21">
    <name type="scientific">Polymorphum gilvum (strain LMG 25793 / CGMCC 1.9160 / SL003B-26A1)</name>
    <dbReference type="NCBI Taxonomy" id="991905"/>
    <lineage>
        <taxon>Bacteria</taxon>
        <taxon>Pseudomonadati</taxon>
        <taxon>Pseudomonadota</taxon>
        <taxon>Alphaproteobacteria</taxon>
        <taxon>Rhodobacterales</taxon>
        <taxon>Paracoccaceae</taxon>
        <taxon>Polymorphum</taxon>
    </lineage>
</organism>
<dbReference type="Pfam" id="PF13807">
    <property type="entry name" value="GNVR"/>
    <property type="match status" value="1"/>
</dbReference>
<keyword evidence="7" id="KW-0808">Transferase</keyword>
<evidence type="ECO:0000256" key="12">
    <source>
        <dbReference type="ARBA" id="ARBA00022989"/>
    </source>
</evidence>
<dbReference type="Gene3D" id="3.40.50.300">
    <property type="entry name" value="P-loop containing nucleotide triphosphate hydrolases"/>
    <property type="match status" value="1"/>
</dbReference>
<dbReference type="InterPro" id="IPR025669">
    <property type="entry name" value="AAA_dom"/>
</dbReference>
<dbReference type="eggNOG" id="COG3206">
    <property type="taxonomic scope" value="Bacteria"/>
</dbReference>
<dbReference type="OrthoDB" id="230260at2"/>
<evidence type="ECO:0000256" key="8">
    <source>
        <dbReference type="ARBA" id="ARBA00022692"/>
    </source>
</evidence>
<evidence type="ECO:0000256" key="7">
    <source>
        <dbReference type="ARBA" id="ARBA00022679"/>
    </source>
</evidence>
<evidence type="ECO:0000256" key="10">
    <source>
        <dbReference type="ARBA" id="ARBA00022777"/>
    </source>
</evidence>
<evidence type="ECO:0000313" key="20">
    <source>
        <dbReference type="EMBL" id="ADZ71447.1"/>
    </source>
</evidence>
<dbReference type="Pfam" id="PF02706">
    <property type="entry name" value="Wzz"/>
    <property type="match status" value="1"/>
</dbReference>
<keyword evidence="10" id="KW-0418">Kinase</keyword>
<keyword evidence="5" id="KW-1003">Cell membrane</keyword>
<dbReference type="InterPro" id="IPR027417">
    <property type="entry name" value="P-loop_NTPase"/>
</dbReference>
<comment type="catalytic activity">
    <reaction evidence="15">
        <text>L-tyrosyl-[protein] + ATP = O-phospho-L-tyrosyl-[protein] + ADP + H(+)</text>
        <dbReference type="Rhea" id="RHEA:10596"/>
        <dbReference type="Rhea" id="RHEA-COMP:10136"/>
        <dbReference type="Rhea" id="RHEA-COMP:20101"/>
        <dbReference type="ChEBI" id="CHEBI:15378"/>
        <dbReference type="ChEBI" id="CHEBI:30616"/>
        <dbReference type="ChEBI" id="CHEBI:46858"/>
        <dbReference type="ChEBI" id="CHEBI:61978"/>
        <dbReference type="ChEBI" id="CHEBI:456216"/>
        <dbReference type="EC" id="2.7.10.2"/>
    </reaction>
</comment>
<sequence length="766" mass="84462">MLNRPVGSPSFPPSRSYEAQSEPLDELTIDLDRLLGAAKRQVRVILAACGIGLLLGVGYLLTSQPLYTATTQLLIDDQQVRFGETESGLNVRFDAAKIDSQVELIKSERIALSVIDKLGLMDDPAFMESGASILGKGVGAIKALFDFNRWLGIETELSEDEKLARQRQALAIIEDNLQVSRSGLTYVLSISYTAPVPRDAARIANAFGEAYLLDQLEAKYDATRRASTWLQSRIQELKEQSLTTDLAVQRFRAENNLIMADGTLLGDQQLADMNSQLILARAATAQAEAKYSRIADIITRGQMDAAVTEALNNPVIADLRSKYLEASKRYAEISQNLGASHIQAVKFRNDMTEYQKVIFDELGRIAESYQSELAIARSREKSIQDSLATMVGESAGTNETLVALRELEREAETYRNLYQTFMQRYQETVQQQSFPVTEARIITEAMPPEKPSHPRKALVLALSLVLGGMAGVGAGALREFRDRGFRTGEQVRERLGLEFLGLLPILPHRILKPSGNLTAGGNTTRFIQPTDAVMRQTLDAPLSGFSETLRAAKIAADLMVGDKKVKILGTVSIFPGEGKSTVSKNFASLLANLGARTLLIDCDLRNPGLTRSVAAKAESGLMEVLLDEQSLKGALLVEPDSKLFVLPAVVKQRISHTSELLASPAMRKLLKDASESFDYIIVDLPPLAPVVDVRAITDQIDAFLLVVEWGKTARQTVRATLAHDERLREKCLGVVLNKVDTQAQKMYEKYNSEGYQYSAYSRYYSE</sequence>
<keyword evidence="12 16" id="KW-1133">Transmembrane helix</keyword>
<evidence type="ECO:0000256" key="9">
    <source>
        <dbReference type="ARBA" id="ARBA00022741"/>
    </source>
</evidence>
<evidence type="ECO:0000259" key="17">
    <source>
        <dbReference type="Pfam" id="PF02706"/>
    </source>
</evidence>
<keyword evidence="6" id="KW-0997">Cell inner membrane</keyword>
<dbReference type="eggNOG" id="COG0489">
    <property type="taxonomic scope" value="Bacteria"/>
</dbReference>
<evidence type="ECO:0000259" key="19">
    <source>
        <dbReference type="Pfam" id="PF13807"/>
    </source>
</evidence>
<comment type="similarity">
    <text evidence="3">Belongs to the etk/wzc family.</text>
</comment>
<dbReference type="NCBIfam" id="TIGR01007">
    <property type="entry name" value="eps_fam"/>
    <property type="match status" value="1"/>
</dbReference>
<dbReference type="PANTHER" id="PTHR32309:SF13">
    <property type="entry name" value="FERRIC ENTEROBACTIN TRANSPORT PROTEIN FEPE"/>
    <property type="match status" value="1"/>
</dbReference>
<evidence type="ECO:0000256" key="16">
    <source>
        <dbReference type="SAM" id="Phobius"/>
    </source>
</evidence>
<keyword evidence="13 16" id="KW-0472">Membrane</keyword>